<proteinExistence type="predicted"/>
<dbReference type="PANTHER" id="PTHR24351">
    <property type="entry name" value="RIBOSOMAL PROTEIN S6 KINASE"/>
    <property type="match status" value="1"/>
</dbReference>
<dbReference type="Pfam" id="PF00069">
    <property type="entry name" value="Pkinase"/>
    <property type="match status" value="2"/>
</dbReference>
<reference evidence="15" key="2">
    <citation type="submission" date="2020-05" db="UniProtKB">
        <authorList>
            <consortium name="EnsemblMetazoa"/>
        </authorList>
    </citation>
    <scope>IDENTIFICATION</scope>
    <source>
        <strain evidence="15">IAEA</strain>
    </source>
</reference>
<evidence type="ECO:0000256" key="7">
    <source>
        <dbReference type="ARBA" id="ARBA00022741"/>
    </source>
</evidence>
<evidence type="ECO:0000256" key="11">
    <source>
        <dbReference type="ARBA" id="ARBA00048679"/>
    </source>
</evidence>
<dbReference type="PROSITE" id="PS51285">
    <property type="entry name" value="AGC_KINASE_CTER"/>
    <property type="match status" value="1"/>
</dbReference>
<dbReference type="EC" id="2.7.11.1" evidence="2"/>
<evidence type="ECO:0000313" key="15">
    <source>
        <dbReference type="EnsemblMetazoa" id="GPAI011797-PA"/>
    </source>
</evidence>
<feature type="domain" description="Protein kinase" evidence="13">
    <location>
        <begin position="27"/>
        <end position="309"/>
    </location>
</feature>
<dbReference type="GO" id="GO:0004674">
    <property type="term" value="F:protein serine/threonine kinase activity"/>
    <property type="evidence" value="ECO:0007669"/>
    <property type="project" value="UniProtKB-KW"/>
</dbReference>
<keyword evidence="7 12" id="KW-0547">Nucleotide-binding</keyword>
<dbReference type="Proteomes" id="UP000092445">
    <property type="component" value="Unassembled WGS sequence"/>
</dbReference>
<keyword evidence="4" id="KW-0597">Phosphoprotein</keyword>
<evidence type="ECO:0000256" key="9">
    <source>
        <dbReference type="ARBA" id="ARBA00022840"/>
    </source>
</evidence>
<dbReference type="EnsemblMetazoa" id="GPAI011797-RA">
    <property type="protein sequence ID" value="GPAI011797-PA"/>
    <property type="gene ID" value="GPAI011797"/>
</dbReference>
<dbReference type="InterPro" id="IPR008271">
    <property type="entry name" value="Ser/Thr_kinase_AS"/>
</dbReference>
<evidence type="ECO:0000256" key="5">
    <source>
        <dbReference type="ARBA" id="ARBA00022679"/>
    </source>
</evidence>
<evidence type="ECO:0000256" key="3">
    <source>
        <dbReference type="ARBA" id="ARBA00022527"/>
    </source>
</evidence>
<dbReference type="GO" id="GO:0005524">
    <property type="term" value="F:ATP binding"/>
    <property type="evidence" value="ECO:0007669"/>
    <property type="project" value="UniProtKB-UniRule"/>
</dbReference>
<comment type="catalytic activity">
    <reaction evidence="10">
        <text>L-threonyl-[protein] + ATP = O-phospho-L-threonyl-[protein] + ADP + H(+)</text>
        <dbReference type="Rhea" id="RHEA:46608"/>
        <dbReference type="Rhea" id="RHEA-COMP:11060"/>
        <dbReference type="Rhea" id="RHEA-COMP:11605"/>
        <dbReference type="ChEBI" id="CHEBI:15378"/>
        <dbReference type="ChEBI" id="CHEBI:30013"/>
        <dbReference type="ChEBI" id="CHEBI:30616"/>
        <dbReference type="ChEBI" id="CHEBI:61977"/>
        <dbReference type="ChEBI" id="CHEBI:456216"/>
        <dbReference type="EC" id="2.7.11.1"/>
    </reaction>
</comment>
<evidence type="ECO:0000256" key="2">
    <source>
        <dbReference type="ARBA" id="ARBA00012513"/>
    </source>
</evidence>
<dbReference type="Gene3D" id="1.10.510.10">
    <property type="entry name" value="Transferase(Phosphotransferase) domain 1"/>
    <property type="match status" value="2"/>
</dbReference>
<dbReference type="InterPro" id="IPR011009">
    <property type="entry name" value="Kinase-like_dom_sf"/>
</dbReference>
<reference evidence="16" key="1">
    <citation type="submission" date="2014-03" db="EMBL/GenBank/DDBJ databases">
        <authorList>
            <person name="Aksoy S."/>
            <person name="Warren W."/>
            <person name="Wilson R.K."/>
        </authorList>
    </citation>
    <scope>NUCLEOTIDE SEQUENCE [LARGE SCALE GENOMIC DNA]</scope>
    <source>
        <strain evidence="16">IAEA</strain>
    </source>
</reference>
<keyword evidence="9 12" id="KW-0067">ATP-binding</keyword>
<keyword evidence="5" id="KW-0808">Transferase</keyword>
<keyword evidence="6" id="KW-0677">Repeat</keyword>
<evidence type="ECO:0000259" key="14">
    <source>
        <dbReference type="PROSITE" id="PS51285"/>
    </source>
</evidence>
<dbReference type="InterPro" id="IPR017892">
    <property type="entry name" value="Pkinase_C"/>
</dbReference>
<dbReference type="InterPro" id="IPR000719">
    <property type="entry name" value="Prot_kinase_dom"/>
</dbReference>
<comment type="catalytic activity">
    <reaction evidence="11">
        <text>L-seryl-[protein] + ATP = O-phospho-L-seryl-[protein] + ADP + H(+)</text>
        <dbReference type="Rhea" id="RHEA:17989"/>
        <dbReference type="Rhea" id="RHEA-COMP:9863"/>
        <dbReference type="Rhea" id="RHEA-COMP:11604"/>
        <dbReference type="ChEBI" id="CHEBI:15378"/>
        <dbReference type="ChEBI" id="CHEBI:29999"/>
        <dbReference type="ChEBI" id="CHEBI:30616"/>
        <dbReference type="ChEBI" id="CHEBI:83421"/>
        <dbReference type="ChEBI" id="CHEBI:456216"/>
        <dbReference type="EC" id="2.7.11.1"/>
    </reaction>
</comment>
<dbReference type="PROSITE" id="PS00107">
    <property type="entry name" value="PROTEIN_KINASE_ATP"/>
    <property type="match status" value="1"/>
</dbReference>
<dbReference type="VEuPathDB" id="VectorBase:GPAI011797"/>
<dbReference type="AlphaFoldDB" id="A0A1A9ZE20"/>
<evidence type="ECO:0000259" key="13">
    <source>
        <dbReference type="PROSITE" id="PS50011"/>
    </source>
</evidence>
<evidence type="ECO:0000256" key="1">
    <source>
        <dbReference type="ARBA" id="ARBA00001946"/>
    </source>
</evidence>
<dbReference type="STRING" id="7398.A0A1A9ZE20"/>
<comment type="cofactor">
    <cofactor evidence="1">
        <name>Mg(2+)</name>
        <dbReference type="ChEBI" id="CHEBI:18420"/>
    </cofactor>
</comment>
<dbReference type="InterPro" id="IPR000961">
    <property type="entry name" value="AGC-kinase_C"/>
</dbReference>
<dbReference type="FunFam" id="1.10.510.10:FF:000109">
    <property type="entry name" value="Ribosomal protein S6 kinase"/>
    <property type="match status" value="1"/>
</dbReference>
<sequence length="753" mass="86839">MESSSPESKLYTKCNAIDEQKVGLAHFTSLRVLGVGAYGKVYLVRKNGGNDDRQLYAMKVIRKDKATRDKTTIEHTRSERQVLEDIQKAPFLVSLHYAFQTDSRLYLVLGKWLLFLLFGVIQNMISYFLEEYASGGDLFTNLGKQGQFSQETVKVYIAELVLAIEHLHKMGIIYRDIKLENILLDSEGHILLTDFDLSKRFSSHPEHRAYTVCGTPEYIAPEIIRGGGYGYAVDWWSIGALTCELLTNTSPFPAEEENNSPSDILRRIDEMDPVLPSTLDETTRDFLLKMLNKDPEKRLSEHVKKHAFFYGIDWTDLKNKKQEAPFKPILHDGDDSQNFSEEFTNQPLLDSPAEVLHNANSLFRGYSYVAPQHLCGRLATKRLATFPVAYLNKPISDPPSAPETLFLGRLISSGSSGTCCTTIYNNQTYAVKIIPDTKYRPSEVDALISCAHDDHKSIAQYVATYRNGSDIWIVQEYVPGDEVAERITNREYNFDEVKCRAMFKQLIDAVKHIHEKRFIHGDLKLENIIFTDDETDQIKLVDFGAARQVYSMQSKHLLLLLSNIYYNIPHYIFSYTSNRSMWNDVPRYTIDYAPPEALQHAEYATYSASFDIWCLGAILYSMFMGHTPFRRERAERYVDAATLKQRILHGEIFTCADRWNEASSELRNLIGSCLEKDITKRATMQEILLHPWLKINARQAYFNLSRAFDIDEDFLGYENSKNKRARKRFKDKSRLYKLLLYYTQNSLRHFKIE</sequence>
<dbReference type="Gene3D" id="3.30.200.20">
    <property type="entry name" value="Phosphorylase Kinase, domain 1"/>
    <property type="match status" value="2"/>
</dbReference>
<organism evidence="15 16">
    <name type="scientific">Glossina pallidipes</name>
    <name type="common">Tsetse fly</name>
    <dbReference type="NCBI Taxonomy" id="7398"/>
    <lineage>
        <taxon>Eukaryota</taxon>
        <taxon>Metazoa</taxon>
        <taxon>Ecdysozoa</taxon>
        <taxon>Arthropoda</taxon>
        <taxon>Hexapoda</taxon>
        <taxon>Insecta</taxon>
        <taxon>Pterygota</taxon>
        <taxon>Neoptera</taxon>
        <taxon>Endopterygota</taxon>
        <taxon>Diptera</taxon>
        <taxon>Brachycera</taxon>
        <taxon>Muscomorpha</taxon>
        <taxon>Hippoboscoidea</taxon>
        <taxon>Glossinidae</taxon>
        <taxon>Glossina</taxon>
    </lineage>
</organism>
<protein>
    <recommendedName>
        <fullName evidence="2">non-specific serine/threonine protein kinase</fullName>
        <ecNumber evidence="2">2.7.11.1</ecNumber>
    </recommendedName>
</protein>
<dbReference type="PROSITE" id="PS00108">
    <property type="entry name" value="PROTEIN_KINASE_ST"/>
    <property type="match status" value="2"/>
</dbReference>
<dbReference type="Pfam" id="PF00433">
    <property type="entry name" value="Pkinase_C"/>
    <property type="match status" value="1"/>
</dbReference>
<dbReference type="SMART" id="SM00220">
    <property type="entry name" value="S_TKc"/>
    <property type="match status" value="2"/>
</dbReference>
<evidence type="ECO:0000256" key="4">
    <source>
        <dbReference type="ARBA" id="ARBA00022553"/>
    </source>
</evidence>
<feature type="domain" description="AGC-kinase C-terminal" evidence="14">
    <location>
        <begin position="310"/>
        <end position="378"/>
    </location>
</feature>
<dbReference type="SUPFAM" id="SSF56112">
    <property type="entry name" value="Protein kinase-like (PK-like)"/>
    <property type="match status" value="2"/>
</dbReference>
<dbReference type="GO" id="GO:0106310">
    <property type="term" value="F:protein serine kinase activity"/>
    <property type="evidence" value="ECO:0007669"/>
    <property type="project" value="RHEA"/>
</dbReference>
<keyword evidence="3" id="KW-0723">Serine/threonine-protein kinase</keyword>
<dbReference type="PROSITE" id="PS50011">
    <property type="entry name" value="PROTEIN_KINASE_DOM"/>
    <property type="match status" value="2"/>
</dbReference>
<evidence type="ECO:0000256" key="8">
    <source>
        <dbReference type="ARBA" id="ARBA00022777"/>
    </source>
</evidence>
<keyword evidence="16" id="KW-1185">Reference proteome</keyword>
<evidence type="ECO:0000256" key="12">
    <source>
        <dbReference type="PROSITE-ProRule" id="PRU10141"/>
    </source>
</evidence>
<evidence type="ECO:0000256" key="10">
    <source>
        <dbReference type="ARBA" id="ARBA00047899"/>
    </source>
</evidence>
<feature type="binding site" evidence="12">
    <location>
        <position position="63"/>
    </location>
    <ligand>
        <name>ATP</name>
        <dbReference type="ChEBI" id="CHEBI:30616"/>
    </ligand>
</feature>
<dbReference type="InterPro" id="IPR017441">
    <property type="entry name" value="Protein_kinase_ATP_BS"/>
</dbReference>
<dbReference type="SMART" id="SM00133">
    <property type="entry name" value="S_TK_X"/>
    <property type="match status" value="1"/>
</dbReference>
<keyword evidence="8" id="KW-0418">Kinase</keyword>
<evidence type="ECO:0000313" key="16">
    <source>
        <dbReference type="Proteomes" id="UP000092445"/>
    </source>
</evidence>
<name>A0A1A9ZE20_GLOPL</name>
<evidence type="ECO:0000256" key="6">
    <source>
        <dbReference type="ARBA" id="ARBA00022737"/>
    </source>
</evidence>
<feature type="domain" description="Protein kinase" evidence="13">
    <location>
        <begin position="405"/>
        <end position="693"/>
    </location>
</feature>
<accession>A0A1A9ZE20</accession>